<sequence>ADFHDGTCTYPEGDYDCDNGHRQRWFCNGGRGRPQQFNRSPDGCSGRAVTSL</sequence>
<name>A0A382BNP9_9ZZZZ</name>
<feature type="region of interest" description="Disordered" evidence="1">
    <location>
        <begin position="31"/>
        <end position="52"/>
    </location>
</feature>
<accession>A0A382BNP9</accession>
<organism evidence="2">
    <name type="scientific">marine metagenome</name>
    <dbReference type="NCBI Taxonomy" id="408172"/>
    <lineage>
        <taxon>unclassified sequences</taxon>
        <taxon>metagenomes</taxon>
        <taxon>ecological metagenomes</taxon>
    </lineage>
</organism>
<dbReference type="EMBL" id="UINC01030672">
    <property type="protein sequence ID" value="SVB15448.1"/>
    <property type="molecule type" value="Genomic_DNA"/>
</dbReference>
<proteinExistence type="predicted"/>
<gene>
    <name evidence="2" type="ORF">METZ01_LOCUS168302</name>
</gene>
<dbReference type="AlphaFoldDB" id="A0A382BNP9"/>
<feature type="non-terminal residue" evidence="2">
    <location>
        <position position="52"/>
    </location>
</feature>
<evidence type="ECO:0000256" key="1">
    <source>
        <dbReference type="SAM" id="MobiDB-lite"/>
    </source>
</evidence>
<evidence type="ECO:0000313" key="2">
    <source>
        <dbReference type="EMBL" id="SVB15448.1"/>
    </source>
</evidence>
<protein>
    <submittedName>
        <fullName evidence="2">Uncharacterized protein</fullName>
    </submittedName>
</protein>
<feature type="non-terminal residue" evidence="2">
    <location>
        <position position="1"/>
    </location>
</feature>
<reference evidence="2" key="1">
    <citation type="submission" date="2018-05" db="EMBL/GenBank/DDBJ databases">
        <authorList>
            <person name="Lanie J.A."/>
            <person name="Ng W.-L."/>
            <person name="Kazmierczak K.M."/>
            <person name="Andrzejewski T.M."/>
            <person name="Davidsen T.M."/>
            <person name="Wayne K.J."/>
            <person name="Tettelin H."/>
            <person name="Glass J.I."/>
            <person name="Rusch D."/>
            <person name="Podicherti R."/>
            <person name="Tsui H.-C.T."/>
            <person name="Winkler M.E."/>
        </authorList>
    </citation>
    <scope>NUCLEOTIDE SEQUENCE</scope>
</reference>